<dbReference type="InterPro" id="IPR029045">
    <property type="entry name" value="ClpP/crotonase-like_dom_sf"/>
</dbReference>
<dbReference type="InterPro" id="IPR014748">
    <property type="entry name" value="Enoyl-CoA_hydra_C"/>
</dbReference>
<dbReference type="GO" id="GO:0006635">
    <property type="term" value="P:fatty acid beta-oxidation"/>
    <property type="evidence" value="ECO:0007669"/>
    <property type="project" value="TreeGrafter"/>
</dbReference>
<dbReference type="SUPFAM" id="SSF52096">
    <property type="entry name" value="ClpP/crotonase"/>
    <property type="match status" value="1"/>
</dbReference>
<evidence type="ECO:0000313" key="4">
    <source>
        <dbReference type="Proteomes" id="UP000509702"/>
    </source>
</evidence>
<dbReference type="Gene3D" id="1.10.12.10">
    <property type="entry name" value="Lyase 2-enoyl-coa Hydratase, Chain A, domain 2"/>
    <property type="match status" value="1"/>
</dbReference>
<dbReference type="Proteomes" id="UP000509702">
    <property type="component" value="Plasmid unnamed4"/>
</dbReference>
<comment type="similarity">
    <text evidence="1">Belongs to the enoyl-CoA hydratase/isomerase family.</text>
</comment>
<keyword evidence="4" id="KW-1185">Reference proteome</keyword>
<protein>
    <submittedName>
        <fullName evidence="3">Enoyl-CoA hydratase/isomerase family protein</fullName>
    </submittedName>
</protein>
<gene>
    <name evidence="3" type="ORF">HUE56_07975</name>
</gene>
<organism evidence="3 4">
    <name type="scientific">Azospirillum oryzae</name>
    <dbReference type="NCBI Taxonomy" id="286727"/>
    <lineage>
        <taxon>Bacteria</taxon>
        <taxon>Pseudomonadati</taxon>
        <taxon>Pseudomonadota</taxon>
        <taxon>Alphaproteobacteria</taxon>
        <taxon>Rhodospirillales</taxon>
        <taxon>Azospirillaceae</taxon>
        <taxon>Azospirillum</taxon>
    </lineage>
</organism>
<dbReference type="RefSeq" id="WP_149199949.1">
    <property type="nucleotide sequence ID" value="NZ_CP054618.1"/>
</dbReference>
<keyword evidence="3" id="KW-0413">Isomerase</keyword>
<dbReference type="FunFam" id="1.10.12.10:FF:000001">
    <property type="entry name" value="Probable enoyl-CoA hydratase, mitochondrial"/>
    <property type="match status" value="1"/>
</dbReference>
<dbReference type="AlphaFoldDB" id="A0A6N1AG22"/>
<dbReference type="OrthoDB" id="7271016at2"/>
<dbReference type="Gene3D" id="3.90.226.10">
    <property type="entry name" value="2-enoyl-CoA Hydratase, Chain A, domain 1"/>
    <property type="match status" value="1"/>
</dbReference>
<proteinExistence type="inferred from homology"/>
<dbReference type="GO" id="GO:0016836">
    <property type="term" value="F:hydro-lyase activity"/>
    <property type="evidence" value="ECO:0007669"/>
    <property type="project" value="UniProtKB-ARBA"/>
</dbReference>
<dbReference type="PANTHER" id="PTHR11941:SF54">
    <property type="entry name" value="ENOYL-COA HYDRATASE, MITOCHONDRIAL"/>
    <property type="match status" value="1"/>
</dbReference>
<name>A0A6N1AG22_9PROT</name>
<dbReference type="CDD" id="cd06558">
    <property type="entry name" value="crotonase-like"/>
    <property type="match status" value="1"/>
</dbReference>
<evidence type="ECO:0000313" key="3">
    <source>
        <dbReference type="EMBL" id="QKS50470.1"/>
    </source>
</evidence>
<dbReference type="EMBL" id="CP054618">
    <property type="protein sequence ID" value="QKS50470.1"/>
    <property type="molecule type" value="Genomic_DNA"/>
</dbReference>
<dbReference type="Pfam" id="PF00378">
    <property type="entry name" value="ECH_1"/>
    <property type="match status" value="1"/>
</dbReference>
<keyword evidence="3" id="KW-0614">Plasmid</keyword>
<geneLocation type="plasmid" evidence="3 4">
    <name>unnamed4</name>
</geneLocation>
<sequence>MEFSTVTPYRFDSTDRLLADLDGFRVEIDEAKERADIVLHRPPFNIVSMLQRDQFAAVFAVLDRDPKVRVIVLRAEGENFSSGGNIAGFMEKSAEHVSELAVNIAAPERCRKPVIAQVRGYCFGVGFELSLACDFRIVSETAQFALPEMRIGMIPGSGGSARLLHMIGICRTKDMVMRAKRIPGRQAADWGFVTDCVADAELEATVAALVDELRGFSPLAQRTIKGVLNSGNNVSVNGAIEIEGQAYGRLRGSEDFKEGVASFHEKRKPVFKGV</sequence>
<reference evidence="3 4" key="1">
    <citation type="submission" date="2020-06" db="EMBL/GenBank/DDBJ databases">
        <title>Complete genome of Azosprillum oryzae KACC14407.</title>
        <authorList>
            <person name="Kim M."/>
            <person name="Park Y.-J."/>
            <person name="Shin J.-H."/>
        </authorList>
    </citation>
    <scope>NUCLEOTIDE SEQUENCE [LARGE SCALE GENOMIC DNA]</scope>
    <source>
        <strain evidence="3 4">KACC 14407</strain>
        <plasmid evidence="3 4">unnamed4</plasmid>
    </source>
</reference>
<dbReference type="PANTHER" id="PTHR11941">
    <property type="entry name" value="ENOYL-COA HYDRATASE-RELATED"/>
    <property type="match status" value="1"/>
</dbReference>
<evidence type="ECO:0000256" key="1">
    <source>
        <dbReference type="ARBA" id="ARBA00005254"/>
    </source>
</evidence>
<accession>A0A6N1AG22</accession>
<keyword evidence="2" id="KW-0456">Lyase</keyword>
<dbReference type="KEGG" id="aoz:HUE56_07975"/>
<evidence type="ECO:0000256" key="2">
    <source>
        <dbReference type="ARBA" id="ARBA00023239"/>
    </source>
</evidence>
<dbReference type="GO" id="GO:0016853">
    <property type="term" value="F:isomerase activity"/>
    <property type="evidence" value="ECO:0007669"/>
    <property type="project" value="UniProtKB-KW"/>
</dbReference>
<dbReference type="InterPro" id="IPR001753">
    <property type="entry name" value="Enoyl-CoA_hydra/iso"/>
</dbReference>